<dbReference type="EMBL" id="JBBKZS010000058">
    <property type="protein sequence ID" value="MEJ8860073.1"/>
    <property type="molecule type" value="Genomic_DNA"/>
</dbReference>
<accession>A0ABU8XJM1</accession>
<protein>
    <submittedName>
        <fullName evidence="1">Protein DpdG</fullName>
    </submittedName>
</protein>
<gene>
    <name evidence="1" type="primary">dpdG</name>
    <name evidence="1" type="ORF">WKW79_36435</name>
</gene>
<keyword evidence="2" id="KW-1185">Reference proteome</keyword>
<sequence>MTVLNLTSDGLPGILMVLHHTVLATSKPVPRTALLEAVAPTAALQESDPGRMARVTLNRWIELGLFQEKDGEITASARPPRKLSGPALTAFTRREVCRLSMSGDNTPDLWAIGSAKSADLTRGLAWMLAQNAFETRLSELEALEAQQVSNEALRLLQNDTRQNGLRHWADFLGFSRGLGGDIDPTVAVRDAIPEILSPGQDMQAVDFVDRLAEVLPVIDRGRWQKAVLQEVNADALAPLAPGQLSTAISRALLGLRAGGELLLQNRADVGASISLTGFSGPRPDLTFQWITRP</sequence>
<proteinExistence type="predicted"/>
<dbReference type="NCBIfam" id="NF041064">
    <property type="entry name" value="DpdG"/>
    <property type="match status" value="1"/>
</dbReference>
<reference evidence="1 2" key="1">
    <citation type="submission" date="2024-03" db="EMBL/GenBank/DDBJ databases">
        <title>Novel species of the genus Variovorax.</title>
        <authorList>
            <person name="Liu Q."/>
            <person name="Xin Y.-H."/>
        </authorList>
    </citation>
    <scope>NUCLEOTIDE SEQUENCE [LARGE SCALE GENOMIC DNA]</scope>
    <source>
        <strain evidence="1 2">KACC 18901</strain>
    </source>
</reference>
<organism evidence="1 2">
    <name type="scientific">Variovorax robiniae</name>
    <dbReference type="NCBI Taxonomy" id="1836199"/>
    <lineage>
        <taxon>Bacteria</taxon>
        <taxon>Pseudomonadati</taxon>
        <taxon>Pseudomonadota</taxon>
        <taxon>Betaproteobacteria</taxon>
        <taxon>Burkholderiales</taxon>
        <taxon>Comamonadaceae</taxon>
        <taxon>Variovorax</taxon>
    </lineage>
</organism>
<evidence type="ECO:0000313" key="1">
    <source>
        <dbReference type="EMBL" id="MEJ8860073.1"/>
    </source>
</evidence>
<evidence type="ECO:0000313" key="2">
    <source>
        <dbReference type="Proteomes" id="UP001367030"/>
    </source>
</evidence>
<name>A0ABU8XJM1_9BURK</name>
<comment type="caution">
    <text evidence="1">The sequence shown here is derived from an EMBL/GenBank/DDBJ whole genome shotgun (WGS) entry which is preliminary data.</text>
</comment>
<dbReference type="InterPro" id="IPR049812">
    <property type="entry name" value="DpdG-like"/>
</dbReference>
<dbReference type="RefSeq" id="WP_340340103.1">
    <property type="nucleotide sequence ID" value="NZ_JBBKZS010000058.1"/>
</dbReference>
<dbReference type="Proteomes" id="UP001367030">
    <property type="component" value="Unassembled WGS sequence"/>
</dbReference>